<accession>A0ACB9ATH9</accession>
<proteinExistence type="predicted"/>
<gene>
    <name evidence="1" type="ORF">L1987_71505</name>
</gene>
<evidence type="ECO:0000313" key="1">
    <source>
        <dbReference type="EMBL" id="KAI3712935.1"/>
    </source>
</evidence>
<sequence length="591" mass="67792">MNLKAVFRNRGWSSVEIKYLTGFYVMLVFKSMEETERFWLDKELWTDVFASIDRWDGKQKLMDERIAWLQVHGVPLQLAIDQVFDLVGAQYGEVVQPARMSTDDRNFSYAYIGILCKSSGRIVDRVDISWRGDTFNVWIDEDVGEWVSDCVEEFDYVSEVMAQDNVVDRVVEPISNDAREDVLEMGEIRGDDGMGVEASFNIGVDSGLDGNTDANVKVGTSLARKKFRRKALFKNRGEVTGSYECPKKRQRDDNDMFGLDKLIGIVAPPSDHSFCEDEVDQEGREPNVVTNVFVGSENVIDASDPLMKEVEDTVTLGRALGVSDLNDFSPKETQFSVLDTVDIGRVVVADRIRKVGAARVLLWEWRRSNVTTGEIQEKQSLEVLLQGVSIEDRYDSWEWSDGRTDGFSVAAVKNWMRGSSTNSTRFGFKWCKWVPLKCNIFMWRAFLDRLPTKTALLRRSIQVDNQFCVWCECKEETVEHLFTGCGISAGVWHGISRWCRIRDIFAFHVKDLVDMHEVSGVSGNKKMVLHGVIIIACWRLWRARNDTVFSRKEPNVVEIIADIKILGFLWYNHRFKHGVVDWDRWCSFDVM</sequence>
<protein>
    <submittedName>
        <fullName evidence="1">Uncharacterized protein</fullName>
    </submittedName>
</protein>
<dbReference type="EMBL" id="CM042041">
    <property type="protein sequence ID" value="KAI3712935.1"/>
    <property type="molecule type" value="Genomic_DNA"/>
</dbReference>
<organism evidence="1 2">
    <name type="scientific">Smallanthus sonchifolius</name>
    <dbReference type="NCBI Taxonomy" id="185202"/>
    <lineage>
        <taxon>Eukaryota</taxon>
        <taxon>Viridiplantae</taxon>
        <taxon>Streptophyta</taxon>
        <taxon>Embryophyta</taxon>
        <taxon>Tracheophyta</taxon>
        <taxon>Spermatophyta</taxon>
        <taxon>Magnoliopsida</taxon>
        <taxon>eudicotyledons</taxon>
        <taxon>Gunneridae</taxon>
        <taxon>Pentapetalae</taxon>
        <taxon>asterids</taxon>
        <taxon>campanulids</taxon>
        <taxon>Asterales</taxon>
        <taxon>Asteraceae</taxon>
        <taxon>Asteroideae</taxon>
        <taxon>Heliantheae alliance</taxon>
        <taxon>Millerieae</taxon>
        <taxon>Smallanthus</taxon>
    </lineage>
</organism>
<keyword evidence="2" id="KW-1185">Reference proteome</keyword>
<name>A0ACB9ATH9_9ASTR</name>
<reference evidence="1 2" key="2">
    <citation type="journal article" date="2022" name="Mol. Ecol. Resour.">
        <title>The genomes of chicory, endive, great burdock and yacon provide insights into Asteraceae paleo-polyploidization history and plant inulin production.</title>
        <authorList>
            <person name="Fan W."/>
            <person name="Wang S."/>
            <person name="Wang H."/>
            <person name="Wang A."/>
            <person name="Jiang F."/>
            <person name="Liu H."/>
            <person name="Zhao H."/>
            <person name="Xu D."/>
            <person name="Zhang Y."/>
        </authorList>
    </citation>
    <scope>NUCLEOTIDE SEQUENCE [LARGE SCALE GENOMIC DNA]</scope>
    <source>
        <strain evidence="2">cv. Yunnan</strain>
        <tissue evidence="1">Leaves</tissue>
    </source>
</reference>
<comment type="caution">
    <text evidence="1">The sequence shown here is derived from an EMBL/GenBank/DDBJ whole genome shotgun (WGS) entry which is preliminary data.</text>
</comment>
<reference evidence="2" key="1">
    <citation type="journal article" date="2022" name="Mol. Ecol. Resour.">
        <title>The genomes of chicory, endive, great burdock and yacon provide insights into Asteraceae palaeo-polyploidization history and plant inulin production.</title>
        <authorList>
            <person name="Fan W."/>
            <person name="Wang S."/>
            <person name="Wang H."/>
            <person name="Wang A."/>
            <person name="Jiang F."/>
            <person name="Liu H."/>
            <person name="Zhao H."/>
            <person name="Xu D."/>
            <person name="Zhang Y."/>
        </authorList>
    </citation>
    <scope>NUCLEOTIDE SEQUENCE [LARGE SCALE GENOMIC DNA]</scope>
    <source>
        <strain evidence="2">cv. Yunnan</strain>
    </source>
</reference>
<dbReference type="Proteomes" id="UP001056120">
    <property type="component" value="Linkage Group LG24"/>
</dbReference>
<evidence type="ECO:0000313" key="2">
    <source>
        <dbReference type="Proteomes" id="UP001056120"/>
    </source>
</evidence>